<keyword evidence="3 8" id="KW-0813">Transport</keyword>
<accession>A0A2G8SV48</accession>
<feature type="transmembrane region" description="Helical" evidence="10">
    <location>
        <begin position="311"/>
        <end position="332"/>
    </location>
</feature>
<dbReference type="GO" id="GO:0016020">
    <property type="term" value="C:membrane"/>
    <property type="evidence" value="ECO:0007669"/>
    <property type="project" value="UniProtKB-SubCell"/>
</dbReference>
<dbReference type="EMBL" id="AYKW01000001">
    <property type="protein sequence ID" value="PIL37645.1"/>
    <property type="molecule type" value="Genomic_DNA"/>
</dbReference>
<dbReference type="PRINTS" id="PR00171">
    <property type="entry name" value="SUGRTRNSPORT"/>
</dbReference>
<dbReference type="STRING" id="1077348.A0A2G8SV48"/>
<feature type="transmembrane region" description="Helical" evidence="10">
    <location>
        <begin position="189"/>
        <end position="210"/>
    </location>
</feature>
<sequence length="550" mass="60209">MSDTKRDSIYEEKERVDSPTSGTVDQGARIEDTIYNADLKAAIENTKLDPWSRRAISLYFICMVGFLNAVSSGFDGSLMGGINAMDQYLQYFHYKEVGASTGIIFLIYVAGNCAGAFFAGPASERFGRRAGMFIGGFIILLGASVITAAQSRAMFLGGRFTLGFGIAISTTAAPTWVTELAPANWRGRLGAMYNSCFFVGAIPATGIMVGTQTMNSTWAWRLPLMLQVVPPVIVMSCVWFCPESPRWLVSRGRIEEARAVMVKYHSNDGQTNPLIELQLKEFKEMIEVRKMEPVWDYSSLVATANACWRTLALALMCINGQLAGNGLITYFLPTVLSNAGVTSTHTQLLYNFANNILSCFGAFTGALVTDRLNRRPRLYLGALALAALLAIVAALSSKFGAKGNTDVNGAHATITFIFLFGIVYSFTYTPLQALYCAEVMDQKTRAKGMGVHILISNCAGFINTFANSVGLERWGYKYYFVFVVWNVCASALWFLFAVETRGRTLEELDELFGQPWPAMASARGARRVAVRTGKGGQELVEDVSNEKGDA</sequence>
<feature type="transmembrane region" description="Helical" evidence="10">
    <location>
        <begin position="222"/>
        <end position="241"/>
    </location>
</feature>
<name>A0A2G8SV48_9APHY</name>
<evidence type="ECO:0000256" key="1">
    <source>
        <dbReference type="ARBA" id="ARBA00004141"/>
    </source>
</evidence>
<dbReference type="InterPro" id="IPR005829">
    <property type="entry name" value="Sugar_transporter_CS"/>
</dbReference>
<feature type="transmembrane region" description="Helical" evidence="10">
    <location>
        <begin position="156"/>
        <end position="177"/>
    </location>
</feature>
<feature type="transmembrane region" description="Helical" evidence="10">
    <location>
        <begin position="416"/>
        <end position="437"/>
    </location>
</feature>
<dbReference type="InterPro" id="IPR036259">
    <property type="entry name" value="MFS_trans_sf"/>
</dbReference>
<dbReference type="Pfam" id="PF00083">
    <property type="entry name" value="Sugar_tr"/>
    <property type="match status" value="1"/>
</dbReference>
<comment type="subcellular location">
    <subcellularLocation>
        <location evidence="1">Membrane</location>
        <topology evidence="1">Multi-pass membrane protein</topology>
    </subcellularLocation>
</comment>
<evidence type="ECO:0000256" key="9">
    <source>
        <dbReference type="SAM" id="MobiDB-lite"/>
    </source>
</evidence>
<feature type="transmembrane region" description="Helical" evidence="10">
    <location>
        <begin position="449"/>
        <end position="466"/>
    </location>
</feature>
<dbReference type="SUPFAM" id="SSF103473">
    <property type="entry name" value="MFS general substrate transporter"/>
    <property type="match status" value="1"/>
</dbReference>
<reference evidence="12 13" key="1">
    <citation type="journal article" date="2015" name="Sci. Rep.">
        <title>Chromosome-level genome map provides insights into diverse defense mechanisms in the medicinal fungus Ganoderma sinense.</title>
        <authorList>
            <person name="Zhu Y."/>
            <person name="Xu J."/>
            <person name="Sun C."/>
            <person name="Zhou S."/>
            <person name="Xu H."/>
            <person name="Nelson D.R."/>
            <person name="Qian J."/>
            <person name="Song J."/>
            <person name="Luo H."/>
            <person name="Xiang L."/>
            <person name="Li Y."/>
            <person name="Xu Z."/>
            <person name="Ji A."/>
            <person name="Wang L."/>
            <person name="Lu S."/>
            <person name="Hayward A."/>
            <person name="Sun W."/>
            <person name="Li X."/>
            <person name="Schwartz D.C."/>
            <person name="Wang Y."/>
            <person name="Chen S."/>
        </authorList>
    </citation>
    <scope>NUCLEOTIDE SEQUENCE [LARGE SCALE GENOMIC DNA]</scope>
    <source>
        <strain evidence="12 13">ZZ0214-1</strain>
    </source>
</reference>
<dbReference type="AlphaFoldDB" id="A0A2G8SV48"/>
<dbReference type="InterPro" id="IPR003663">
    <property type="entry name" value="Sugar/inositol_transpt"/>
</dbReference>
<proteinExistence type="inferred from homology"/>
<evidence type="ECO:0000256" key="5">
    <source>
        <dbReference type="ARBA" id="ARBA00022989"/>
    </source>
</evidence>
<keyword evidence="5 10" id="KW-1133">Transmembrane helix</keyword>
<feature type="transmembrane region" description="Helical" evidence="10">
    <location>
        <begin position="130"/>
        <end position="150"/>
    </location>
</feature>
<dbReference type="PROSITE" id="PS00216">
    <property type="entry name" value="SUGAR_TRANSPORT_1"/>
    <property type="match status" value="1"/>
</dbReference>
<dbReference type="GO" id="GO:0005351">
    <property type="term" value="F:carbohydrate:proton symporter activity"/>
    <property type="evidence" value="ECO:0007669"/>
    <property type="project" value="TreeGrafter"/>
</dbReference>
<evidence type="ECO:0000256" key="7">
    <source>
        <dbReference type="ARBA" id="ARBA00049119"/>
    </source>
</evidence>
<feature type="domain" description="Major facilitator superfamily (MFS) profile" evidence="11">
    <location>
        <begin position="61"/>
        <end position="501"/>
    </location>
</feature>
<evidence type="ECO:0000256" key="8">
    <source>
        <dbReference type="RuleBase" id="RU003346"/>
    </source>
</evidence>
<feature type="region of interest" description="Disordered" evidence="9">
    <location>
        <begin position="1"/>
        <end position="24"/>
    </location>
</feature>
<evidence type="ECO:0000313" key="13">
    <source>
        <dbReference type="Proteomes" id="UP000230002"/>
    </source>
</evidence>
<keyword evidence="4 10" id="KW-0812">Transmembrane</keyword>
<feature type="transmembrane region" description="Helical" evidence="10">
    <location>
        <begin position="478"/>
        <end position="498"/>
    </location>
</feature>
<gene>
    <name evidence="12" type="ORF">GSI_01339</name>
</gene>
<evidence type="ECO:0000256" key="4">
    <source>
        <dbReference type="ARBA" id="ARBA00022692"/>
    </source>
</evidence>
<keyword evidence="13" id="KW-1185">Reference proteome</keyword>
<comment type="similarity">
    <text evidence="2 8">Belongs to the major facilitator superfamily. Sugar transporter (TC 2.A.1.1) family.</text>
</comment>
<evidence type="ECO:0000256" key="3">
    <source>
        <dbReference type="ARBA" id="ARBA00022448"/>
    </source>
</evidence>
<feature type="transmembrane region" description="Helical" evidence="10">
    <location>
        <begin position="97"/>
        <end position="118"/>
    </location>
</feature>
<organism evidence="12 13">
    <name type="scientific">Ganoderma sinense ZZ0214-1</name>
    <dbReference type="NCBI Taxonomy" id="1077348"/>
    <lineage>
        <taxon>Eukaryota</taxon>
        <taxon>Fungi</taxon>
        <taxon>Dikarya</taxon>
        <taxon>Basidiomycota</taxon>
        <taxon>Agaricomycotina</taxon>
        <taxon>Agaricomycetes</taxon>
        <taxon>Polyporales</taxon>
        <taxon>Polyporaceae</taxon>
        <taxon>Ganoderma</taxon>
    </lineage>
</organism>
<comment type="catalytic activity">
    <reaction evidence="7">
        <text>myo-inositol(out) + H(+)(out) = myo-inositol(in) + H(+)(in)</text>
        <dbReference type="Rhea" id="RHEA:60364"/>
        <dbReference type="ChEBI" id="CHEBI:15378"/>
        <dbReference type="ChEBI" id="CHEBI:17268"/>
    </reaction>
</comment>
<feature type="transmembrane region" description="Helical" evidence="10">
    <location>
        <begin position="352"/>
        <end position="369"/>
    </location>
</feature>
<evidence type="ECO:0000313" key="12">
    <source>
        <dbReference type="EMBL" id="PIL37645.1"/>
    </source>
</evidence>
<dbReference type="Gene3D" id="1.20.1250.20">
    <property type="entry name" value="MFS general substrate transporter like domains"/>
    <property type="match status" value="1"/>
</dbReference>
<keyword evidence="6 10" id="KW-0472">Membrane</keyword>
<protein>
    <submittedName>
        <fullName evidence="12">MFS general substrate transporter</fullName>
    </submittedName>
</protein>
<evidence type="ECO:0000259" key="11">
    <source>
        <dbReference type="PROSITE" id="PS50850"/>
    </source>
</evidence>
<comment type="caution">
    <text evidence="12">The sequence shown here is derived from an EMBL/GenBank/DDBJ whole genome shotgun (WGS) entry which is preliminary data.</text>
</comment>
<dbReference type="OrthoDB" id="6133115at2759"/>
<dbReference type="InterPro" id="IPR005828">
    <property type="entry name" value="MFS_sugar_transport-like"/>
</dbReference>
<dbReference type="Proteomes" id="UP000230002">
    <property type="component" value="Unassembled WGS sequence"/>
</dbReference>
<feature type="compositionally biased region" description="Basic and acidic residues" evidence="9">
    <location>
        <begin position="1"/>
        <end position="17"/>
    </location>
</feature>
<feature type="transmembrane region" description="Helical" evidence="10">
    <location>
        <begin position="378"/>
        <end position="396"/>
    </location>
</feature>
<dbReference type="PANTHER" id="PTHR48022:SF79">
    <property type="entry name" value="LACTOSE PERMEASE, PUTATIVE (AFU_ORTHOLOGUE AFUA_6G01860)-RELATED"/>
    <property type="match status" value="1"/>
</dbReference>
<feature type="transmembrane region" description="Helical" evidence="10">
    <location>
        <begin position="56"/>
        <end position="77"/>
    </location>
</feature>
<dbReference type="FunFam" id="1.20.1250.20:FF:000134">
    <property type="entry name" value="MFS sugar transporter protein"/>
    <property type="match status" value="1"/>
</dbReference>
<dbReference type="PANTHER" id="PTHR48022">
    <property type="entry name" value="PLASTIDIC GLUCOSE TRANSPORTER 4"/>
    <property type="match status" value="1"/>
</dbReference>
<evidence type="ECO:0000256" key="2">
    <source>
        <dbReference type="ARBA" id="ARBA00010992"/>
    </source>
</evidence>
<evidence type="ECO:0000256" key="6">
    <source>
        <dbReference type="ARBA" id="ARBA00023136"/>
    </source>
</evidence>
<dbReference type="InterPro" id="IPR020846">
    <property type="entry name" value="MFS_dom"/>
</dbReference>
<dbReference type="PROSITE" id="PS50850">
    <property type="entry name" value="MFS"/>
    <property type="match status" value="1"/>
</dbReference>
<dbReference type="InterPro" id="IPR050360">
    <property type="entry name" value="MFS_Sugar_Transporters"/>
</dbReference>
<dbReference type="NCBIfam" id="TIGR00879">
    <property type="entry name" value="SP"/>
    <property type="match status" value="1"/>
</dbReference>
<evidence type="ECO:0000256" key="10">
    <source>
        <dbReference type="SAM" id="Phobius"/>
    </source>
</evidence>